<feature type="binding site" evidence="16">
    <location>
        <position position="218"/>
    </location>
    <ligand>
        <name>S-adenosyl-L-methionine</name>
        <dbReference type="ChEBI" id="CHEBI:59789"/>
        <label>2</label>
    </ligand>
</feature>
<dbReference type="SFLD" id="SFLDG01082">
    <property type="entry name" value="B12-binding_domain_containing"/>
    <property type="match status" value="1"/>
</dbReference>
<dbReference type="GO" id="GO:0051989">
    <property type="term" value="F:coproporphyrinogen dehydrogenase activity"/>
    <property type="evidence" value="ECO:0007669"/>
    <property type="project" value="UniProtKB-EC"/>
</dbReference>
<dbReference type="OrthoDB" id="9808022at2"/>
<feature type="binding site" evidence="16">
    <location>
        <position position="252"/>
    </location>
    <ligand>
        <name>S-adenosyl-L-methionine</name>
        <dbReference type="ChEBI" id="CHEBI:59789"/>
        <label>2</label>
    </ligand>
</feature>
<dbReference type="InterPro" id="IPR058240">
    <property type="entry name" value="rSAM_sf"/>
</dbReference>
<name>A0A1G4Q6U0_9CAUL</name>
<comment type="subcellular location">
    <subcellularLocation>
        <location evidence="1 15">Cytoplasm</location>
    </subcellularLocation>
</comment>
<dbReference type="Proteomes" id="UP000199150">
    <property type="component" value="Unassembled WGS sequence"/>
</dbReference>
<feature type="binding site" evidence="16">
    <location>
        <position position="193"/>
    </location>
    <ligand>
        <name>S-adenosyl-L-methionine</name>
        <dbReference type="ChEBI" id="CHEBI:59789"/>
        <label>2</label>
    </ligand>
</feature>
<keyword evidence="12 15" id="KW-0627">Porphyrin biosynthesis</keyword>
<sequence>MAAIIDSPRNSPRNWQEHDPRHLLDREAPRYTSYPSAHHFKPLSSDIHADWLRGLSSGGSIGLYIHVPYCEQMCWFCGCNTQITRRYDAIAAYVDQLVAEIAHVSRQIAMRPYVHSLHFGGGSPGLLQAKDMELLFDVLRDRFVFLADAEISIELDPRRVTPDMARLYAGLGFNRVSLGLQDTDPQVQKAINRIQPMPVVRASVDALREAGIKGLGLDLIYGLPFQDEAAFGATLADALSLHPDRLSGFSYAHVPWVRKHQRLIDATALPDAAHKLILFERMTETLTTAGYTPIGIDHFACAEDGLAVALKHRRLRRNFMGYTDQPNDRLLAFGASAISEFDEGLAQNASQSATYQRLIREGGLATARGWAYREDDRVRKAVIAELMCYFEADIGDILVRPGRAFNALDAELERLKPLEALGVVECQCRVVRLKSPLKMLIRNVCAVFDRYMEQPDGQARYSRVA</sequence>
<feature type="binding site" evidence="16">
    <location>
        <position position="64"/>
    </location>
    <ligand>
        <name>S-adenosyl-L-methionine</name>
        <dbReference type="ChEBI" id="CHEBI:59789"/>
        <label>1</label>
    </ligand>
</feature>
<feature type="binding site" evidence="16">
    <location>
        <position position="154"/>
    </location>
    <ligand>
        <name>S-adenosyl-L-methionine</name>
        <dbReference type="ChEBI" id="CHEBI:59789"/>
        <label>1</label>
    </ligand>
</feature>
<dbReference type="EC" id="1.3.98.3" evidence="15"/>
<dbReference type="PANTHER" id="PTHR13932:SF6">
    <property type="entry name" value="OXYGEN-INDEPENDENT COPROPORPHYRINOGEN III OXIDASE"/>
    <property type="match status" value="1"/>
</dbReference>
<evidence type="ECO:0000256" key="3">
    <source>
        <dbReference type="ARBA" id="ARBA00005493"/>
    </source>
</evidence>
<dbReference type="InterPro" id="IPR006638">
    <property type="entry name" value="Elp3/MiaA/NifB-like_rSAM"/>
</dbReference>
<dbReference type="STRING" id="260084.SAMN02927928_0965"/>
<evidence type="ECO:0000256" key="10">
    <source>
        <dbReference type="ARBA" id="ARBA00023004"/>
    </source>
</evidence>
<keyword evidence="9 15" id="KW-0560">Oxidoreductase</keyword>
<accession>A0A1G4Q6U0</accession>
<keyword evidence="6 15" id="KW-0963">Cytoplasm</keyword>
<evidence type="ECO:0000259" key="19">
    <source>
        <dbReference type="PROSITE" id="PS51918"/>
    </source>
</evidence>
<evidence type="ECO:0000256" key="12">
    <source>
        <dbReference type="ARBA" id="ARBA00023244"/>
    </source>
</evidence>
<dbReference type="SUPFAM" id="SSF102114">
    <property type="entry name" value="Radical SAM enzymes"/>
    <property type="match status" value="1"/>
</dbReference>
<dbReference type="InterPro" id="IPR007197">
    <property type="entry name" value="rSAM"/>
</dbReference>
<feature type="binding site" evidence="17">
    <location>
        <position position="74"/>
    </location>
    <ligand>
        <name>[4Fe-4S] cluster</name>
        <dbReference type="ChEBI" id="CHEBI:49883"/>
        <note>4Fe-4S-S-AdoMet</note>
    </ligand>
</feature>
<comment type="pathway">
    <text evidence="2 15">Porphyrin-containing compound metabolism; protoporphyrin-IX biosynthesis; protoporphyrinogen-IX from coproporphyrinogen-III (AdoMet route): step 1/1.</text>
</comment>
<evidence type="ECO:0000256" key="14">
    <source>
        <dbReference type="ARBA" id="ARBA00048321"/>
    </source>
</evidence>
<evidence type="ECO:0000256" key="4">
    <source>
        <dbReference type="ARBA" id="ARBA00011245"/>
    </source>
</evidence>
<comment type="catalytic activity">
    <reaction evidence="14 15">
        <text>coproporphyrinogen III + 2 S-adenosyl-L-methionine = protoporphyrinogen IX + 2 5'-deoxyadenosine + 2 L-methionine + 2 CO2</text>
        <dbReference type="Rhea" id="RHEA:15425"/>
        <dbReference type="ChEBI" id="CHEBI:16526"/>
        <dbReference type="ChEBI" id="CHEBI:17319"/>
        <dbReference type="ChEBI" id="CHEBI:57307"/>
        <dbReference type="ChEBI" id="CHEBI:57309"/>
        <dbReference type="ChEBI" id="CHEBI:57844"/>
        <dbReference type="ChEBI" id="CHEBI:59789"/>
        <dbReference type="EC" id="1.3.98.3"/>
    </reaction>
</comment>
<feature type="binding site" evidence="16">
    <location>
        <begin position="76"/>
        <end position="78"/>
    </location>
    <ligand>
        <name>S-adenosyl-L-methionine</name>
        <dbReference type="ChEBI" id="CHEBI:59789"/>
        <label>2</label>
    </ligand>
</feature>
<evidence type="ECO:0000256" key="1">
    <source>
        <dbReference type="ARBA" id="ARBA00004496"/>
    </source>
</evidence>
<dbReference type="GO" id="GO:0005737">
    <property type="term" value="C:cytoplasm"/>
    <property type="evidence" value="ECO:0007669"/>
    <property type="project" value="UniProtKB-SubCell"/>
</dbReference>
<protein>
    <recommendedName>
        <fullName evidence="15">Coproporphyrinogen-III oxidase</fullName>
        <ecNumber evidence="15">1.3.98.3</ecNumber>
    </recommendedName>
</protein>
<evidence type="ECO:0000256" key="17">
    <source>
        <dbReference type="PIRSR" id="PIRSR000167-2"/>
    </source>
</evidence>
<dbReference type="InterPro" id="IPR023404">
    <property type="entry name" value="rSAM_horseshoe"/>
</dbReference>
<dbReference type="AlphaFoldDB" id="A0A1G4Q6U0"/>
<evidence type="ECO:0000256" key="16">
    <source>
        <dbReference type="PIRSR" id="PIRSR000167-1"/>
    </source>
</evidence>
<keyword evidence="21" id="KW-1185">Reference proteome</keyword>
<evidence type="ECO:0000313" key="20">
    <source>
        <dbReference type="EMBL" id="SCW40306.1"/>
    </source>
</evidence>
<keyword evidence="10 15" id="KW-0408">Iron</keyword>
<evidence type="ECO:0000256" key="2">
    <source>
        <dbReference type="ARBA" id="ARBA00004785"/>
    </source>
</evidence>
<evidence type="ECO:0000256" key="11">
    <source>
        <dbReference type="ARBA" id="ARBA00023014"/>
    </source>
</evidence>
<feature type="binding site" evidence="17">
    <location>
        <position position="77"/>
    </location>
    <ligand>
        <name>[4Fe-4S] cluster</name>
        <dbReference type="ChEBI" id="CHEBI:49883"/>
        <note>4Fe-4S-S-AdoMet</note>
    </ligand>
</feature>
<evidence type="ECO:0000256" key="18">
    <source>
        <dbReference type="SAM" id="MobiDB-lite"/>
    </source>
</evidence>
<feature type="binding site" evidence="16">
    <location>
        <position position="338"/>
    </location>
    <ligand>
        <name>S-adenosyl-L-methionine</name>
        <dbReference type="ChEBI" id="CHEBI:59789"/>
        <label>1</label>
    </ligand>
</feature>
<keyword evidence="7 15" id="KW-0949">S-adenosyl-L-methionine</keyword>
<keyword evidence="11 15" id="KW-0411">Iron-sulfur</keyword>
<keyword evidence="5 15" id="KW-0004">4Fe-4S</keyword>
<gene>
    <name evidence="20" type="ORF">SAMN02927928_0965</name>
</gene>
<proteinExistence type="inferred from homology"/>
<dbReference type="PANTHER" id="PTHR13932">
    <property type="entry name" value="COPROPORPHYRINIGEN III OXIDASE"/>
    <property type="match status" value="1"/>
</dbReference>
<dbReference type="Gene3D" id="3.80.30.20">
    <property type="entry name" value="tm_1862 like domain"/>
    <property type="match status" value="1"/>
</dbReference>
<reference evidence="21" key="1">
    <citation type="submission" date="2016-10" db="EMBL/GenBank/DDBJ databases">
        <authorList>
            <person name="Varghese N."/>
            <person name="Submissions S."/>
        </authorList>
    </citation>
    <scope>NUCLEOTIDE SEQUENCE [LARGE SCALE GENOMIC DNA]</scope>
    <source>
        <strain evidence="21">CGMCC 1.3431</strain>
    </source>
</reference>
<feature type="region of interest" description="Disordered" evidence="18">
    <location>
        <begin position="1"/>
        <end position="22"/>
    </location>
</feature>
<feature type="binding site" evidence="17">
    <location>
        <position position="70"/>
    </location>
    <ligand>
        <name>[4Fe-4S] cluster</name>
        <dbReference type="ChEBI" id="CHEBI:49883"/>
        <note>4Fe-4S-S-AdoMet</note>
    </ligand>
</feature>
<dbReference type="PROSITE" id="PS51918">
    <property type="entry name" value="RADICAL_SAM"/>
    <property type="match status" value="1"/>
</dbReference>
<dbReference type="SFLD" id="SFLDS00029">
    <property type="entry name" value="Radical_SAM"/>
    <property type="match status" value="1"/>
</dbReference>
<comment type="similarity">
    <text evidence="3 15">Belongs to the anaerobic coproporphyrinogen-III oxidase family.</text>
</comment>
<evidence type="ECO:0000256" key="9">
    <source>
        <dbReference type="ARBA" id="ARBA00023002"/>
    </source>
</evidence>
<dbReference type="RefSeq" id="WP_090644279.1">
    <property type="nucleotide sequence ID" value="NZ_CBCRYE010000001.1"/>
</dbReference>
<evidence type="ECO:0000256" key="8">
    <source>
        <dbReference type="ARBA" id="ARBA00022723"/>
    </source>
</evidence>
<dbReference type="Gene3D" id="1.10.10.920">
    <property type="match status" value="1"/>
</dbReference>
<evidence type="ECO:0000256" key="13">
    <source>
        <dbReference type="ARBA" id="ARBA00024295"/>
    </source>
</evidence>
<evidence type="ECO:0000313" key="21">
    <source>
        <dbReference type="Proteomes" id="UP000199150"/>
    </source>
</evidence>
<dbReference type="GO" id="GO:0046872">
    <property type="term" value="F:metal ion binding"/>
    <property type="evidence" value="ECO:0007669"/>
    <property type="project" value="UniProtKB-KW"/>
</dbReference>
<dbReference type="NCBIfam" id="TIGR00538">
    <property type="entry name" value="hemN"/>
    <property type="match status" value="1"/>
</dbReference>
<keyword evidence="8 15" id="KW-0479">Metal-binding</keyword>
<comment type="subunit">
    <text evidence="4">Monomer.</text>
</comment>
<dbReference type="GO" id="GO:0051539">
    <property type="term" value="F:4 iron, 4 sulfur cluster binding"/>
    <property type="evidence" value="ECO:0007669"/>
    <property type="project" value="UniProtKB-KW"/>
</dbReference>
<dbReference type="SFLD" id="SFLDG01065">
    <property type="entry name" value="anaerobic_coproporphyrinogen-I"/>
    <property type="match status" value="1"/>
</dbReference>
<dbReference type="InterPro" id="IPR034505">
    <property type="entry name" value="Coproporphyrinogen-III_oxidase"/>
</dbReference>
<feature type="domain" description="Radical SAM core" evidence="19">
    <location>
        <begin position="55"/>
        <end position="289"/>
    </location>
</feature>
<comment type="function">
    <text evidence="13">Involved in the heme biosynthesis. Catalyzes the anaerobic oxidative decarboxylation of propionate groups of rings A and B of coproporphyrinogen III to yield the vinyl groups in protoporphyrinogen IX.</text>
</comment>
<dbReference type="GO" id="GO:0006782">
    <property type="term" value="P:protoporphyrinogen IX biosynthetic process"/>
    <property type="evidence" value="ECO:0007669"/>
    <property type="project" value="UniProtKB-UniPathway"/>
</dbReference>
<dbReference type="InterPro" id="IPR004558">
    <property type="entry name" value="Coprogen_oxidase_HemN"/>
</dbReference>
<dbReference type="PIRSF" id="PIRSF000167">
    <property type="entry name" value="HemN"/>
    <property type="match status" value="1"/>
</dbReference>
<dbReference type="EMBL" id="FMTS01000001">
    <property type="protein sequence ID" value="SCW40306.1"/>
    <property type="molecule type" value="Genomic_DNA"/>
</dbReference>
<organism evidence="20 21">
    <name type="scientific">Asticcacaulis taihuensis</name>
    <dbReference type="NCBI Taxonomy" id="260084"/>
    <lineage>
        <taxon>Bacteria</taxon>
        <taxon>Pseudomonadati</taxon>
        <taxon>Pseudomonadota</taxon>
        <taxon>Alphaproteobacteria</taxon>
        <taxon>Caulobacterales</taxon>
        <taxon>Caulobacteraceae</taxon>
        <taxon>Asticcacaulis</taxon>
    </lineage>
</organism>
<evidence type="ECO:0000256" key="5">
    <source>
        <dbReference type="ARBA" id="ARBA00022485"/>
    </source>
</evidence>
<dbReference type="Pfam" id="PF04055">
    <property type="entry name" value="Radical_SAM"/>
    <property type="match status" value="1"/>
</dbReference>
<feature type="binding site" evidence="16">
    <location>
        <position position="181"/>
    </location>
    <ligand>
        <name>S-adenosyl-L-methionine</name>
        <dbReference type="ChEBI" id="CHEBI:59789"/>
        <label>2</label>
    </ligand>
</feature>
<dbReference type="SMART" id="SM00729">
    <property type="entry name" value="Elp3"/>
    <property type="match status" value="1"/>
</dbReference>
<comment type="cofactor">
    <cofactor evidence="15 17">
        <name>[4Fe-4S] cluster</name>
        <dbReference type="ChEBI" id="CHEBI:49883"/>
    </cofactor>
    <text evidence="15 17">Binds 1 [4Fe-4S] cluster. The cluster is coordinated with 3 cysteines and an exchangeable S-adenosyl-L-methionine.</text>
</comment>
<dbReference type="CDD" id="cd01335">
    <property type="entry name" value="Radical_SAM"/>
    <property type="match status" value="1"/>
</dbReference>
<evidence type="ECO:0000256" key="6">
    <source>
        <dbReference type="ARBA" id="ARBA00022490"/>
    </source>
</evidence>
<dbReference type="UniPathway" id="UPA00251">
    <property type="reaction ID" value="UER00323"/>
</dbReference>
<dbReference type="GO" id="GO:0004109">
    <property type="term" value="F:coproporphyrinogen oxidase activity"/>
    <property type="evidence" value="ECO:0007669"/>
    <property type="project" value="InterPro"/>
</dbReference>
<evidence type="ECO:0000256" key="7">
    <source>
        <dbReference type="ARBA" id="ARBA00022691"/>
    </source>
</evidence>
<feature type="binding site" evidence="16">
    <location>
        <position position="121"/>
    </location>
    <ligand>
        <name>S-adenosyl-L-methionine</name>
        <dbReference type="ChEBI" id="CHEBI:59789"/>
        <label>1</label>
    </ligand>
</feature>
<evidence type="ECO:0000256" key="15">
    <source>
        <dbReference type="PIRNR" id="PIRNR000167"/>
    </source>
</evidence>